<evidence type="ECO:0000313" key="1">
    <source>
        <dbReference type="EnsemblMetazoa" id="GPAI000243-PA"/>
    </source>
</evidence>
<sequence length="211" mass="24483">MSNGARNAWGRGETSYSHKVFVNRYGIKTRFISAANGKFQNPSMKRFTFRPRIIVIINYYWYSAVNVNNQITIKFINELKFHSWLSNKFNTNSFNICIDILFLQKCSHIFGPSKWAYHLLDIDRRFSHHQRLIGDICADIWFNISIKEKRKQPYELKEQTKKIFIGNYGELLTLDDIWTTSVTVGATASVEGSGAIRPVNNKVSRTKTDCL</sequence>
<reference evidence="1" key="2">
    <citation type="submission" date="2020-05" db="UniProtKB">
        <authorList>
            <consortium name="EnsemblMetazoa"/>
        </authorList>
    </citation>
    <scope>IDENTIFICATION</scope>
    <source>
        <strain evidence="1">IAEA</strain>
    </source>
</reference>
<dbReference type="EnsemblMetazoa" id="GPAI000243-RA">
    <property type="protein sequence ID" value="GPAI000243-PA"/>
    <property type="gene ID" value="GPAI000243"/>
</dbReference>
<dbReference type="VEuPathDB" id="VectorBase:GPAI000243"/>
<evidence type="ECO:0000313" key="2">
    <source>
        <dbReference type="Proteomes" id="UP000092445"/>
    </source>
</evidence>
<accession>A0A1A9Z0G0</accession>
<proteinExistence type="predicted"/>
<reference evidence="2" key="1">
    <citation type="submission" date="2014-03" db="EMBL/GenBank/DDBJ databases">
        <authorList>
            <person name="Aksoy S."/>
            <person name="Warren W."/>
            <person name="Wilson R.K."/>
        </authorList>
    </citation>
    <scope>NUCLEOTIDE SEQUENCE [LARGE SCALE GENOMIC DNA]</scope>
    <source>
        <strain evidence="2">IAEA</strain>
    </source>
</reference>
<dbReference type="AlphaFoldDB" id="A0A1A9Z0G0"/>
<keyword evidence="2" id="KW-1185">Reference proteome</keyword>
<dbReference type="STRING" id="7398.A0A1A9Z0G0"/>
<protein>
    <submittedName>
        <fullName evidence="1">Uncharacterized protein</fullName>
    </submittedName>
</protein>
<dbReference type="Proteomes" id="UP000092445">
    <property type="component" value="Unassembled WGS sequence"/>
</dbReference>
<name>A0A1A9Z0G0_GLOPL</name>
<organism evidence="1 2">
    <name type="scientific">Glossina pallidipes</name>
    <name type="common">Tsetse fly</name>
    <dbReference type="NCBI Taxonomy" id="7398"/>
    <lineage>
        <taxon>Eukaryota</taxon>
        <taxon>Metazoa</taxon>
        <taxon>Ecdysozoa</taxon>
        <taxon>Arthropoda</taxon>
        <taxon>Hexapoda</taxon>
        <taxon>Insecta</taxon>
        <taxon>Pterygota</taxon>
        <taxon>Neoptera</taxon>
        <taxon>Endopterygota</taxon>
        <taxon>Diptera</taxon>
        <taxon>Brachycera</taxon>
        <taxon>Muscomorpha</taxon>
        <taxon>Hippoboscoidea</taxon>
        <taxon>Glossinidae</taxon>
        <taxon>Glossina</taxon>
    </lineage>
</organism>